<reference evidence="8 9" key="1">
    <citation type="submission" date="2020-08" db="EMBL/GenBank/DDBJ databases">
        <title>Plant Genome Project.</title>
        <authorList>
            <person name="Zhang R.-G."/>
        </authorList>
    </citation>
    <scope>NUCLEOTIDE SEQUENCE [LARGE SCALE GENOMIC DNA]</scope>
    <source>
        <tissue evidence="8">Rhizome</tissue>
    </source>
</reference>
<evidence type="ECO:0000256" key="1">
    <source>
        <dbReference type="ARBA" id="ARBA00004123"/>
    </source>
</evidence>
<comment type="subcellular location">
    <subcellularLocation>
        <location evidence="1">Nucleus</location>
    </subcellularLocation>
</comment>
<dbReference type="Gene3D" id="3.40.1810.10">
    <property type="entry name" value="Transcription factor, MADS-box"/>
    <property type="match status" value="1"/>
</dbReference>
<dbReference type="SMART" id="SM00432">
    <property type="entry name" value="MADS"/>
    <property type="match status" value="1"/>
</dbReference>
<dbReference type="SUPFAM" id="SSF55455">
    <property type="entry name" value="SRF-like"/>
    <property type="match status" value="1"/>
</dbReference>
<sequence length="254" mass="28524">MGRKKVKLAWITNDATRRTTFEKRKKGLVKKVSELATLCGVEACLVVYGPQDAAEAEPEVWPSPAETARVATRFNSMPEMYRWRKMTDQEDFLRQRVAKLQDQLRRQDRESRELEVSLFAHEIMAGGRILDDADLNDAMGLVQMIDMKLKLIGSRYHFGAYRQHSSTFLHRQCGSAAVVAEVLLRPVIALVGELIGSRYHFGAYRQHSSTFLHRQCGSAAVVAEVLLRPVIALVGELVEPCFQISPLALLPSTG</sequence>
<dbReference type="InterPro" id="IPR002100">
    <property type="entry name" value="TF_MADSbox"/>
</dbReference>
<dbReference type="AlphaFoldDB" id="A0A8J5HV95"/>
<dbReference type="GO" id="GO:0045944">
    <property type="term" value="P:positive regulation of transcription by RNA polymerase II"/>
    <property type="evidence" value="ECO:0007669"/>
    <property type="project" value="InterPro"/>
</dbReference>
<evidence type="ECO:0000259" key="7">
    <source>
        <dbReference type="PROSITE" id="PS50066"/>
    </source>
</evidence>
<dbReference type="GO" id="GO:0000981">
    <property type="term" value="F:DNA-binding transcription factor activity, RNA polymerase II-specific"/>
    <property type="evidence" value="ECO:0007669"/>
    <property type="project" value="InterPro"/>
</dbReference>
<dbReference type="PROSITE" id="PS50066">
    <property type="entry name" value="MADS_BOX_2"/>
    <property type="match status" value="1"/>
</dbReference>
<dbReference type="InterPro" id="IPR033897">
    <property type="entry name" value="SRF-like_MADS-box"/>
</dbReference>
<dbReference type="CDD" id="cd00266">
    <property type="entry name" value="MADS_SRF_like"/>
    <property type="match status" value="1"/>
</dbReference>
<dbReference type="Pfam" id="PF00319">
    <property type="entry name" value="SRF-TF"/>
    <property type="match status" value="1"/>
</dbReference>
<keyword evidence="6" id="KW-0175">Coiled coil</keyword>
<dbReference type="PANTHER" id="PTHR48019">
    <property type="entry name" value="SERUM RESPONSE FACTOR HOMOLOG"/>
    <property type="match status" value="1"/>
</dbReference>
<accession>A0A8J5HV95</accession>
<dbReference type="Proteomes" id="UP000734854">
    <property type="component" value="Unassembled WGS sequence"/>
</dbReference>
<evidence type="ECO:0000256" key="3">
    <source>
        <dbReference type="ARBA" id="ARBA00023125"/>
    </source>
</evidence>
<dbReference type="InterPro" id="IPR036879">
    <property type="entry name" value="TF_MADSbox_sf"/>
</dbReference>
<dbReference type="PRINTS" id="PR00404">
    <property type="entry name" value="MADSDOMAIN"/>
</dbReference>
<evidence type="ECO:0000313" key="8">
    <source>
        <dbReference type="EMBL" id="KAG6536681.1"/>
    </source>
</evidence>
<protein>
    <recommendedName>
        <fullName evidence="7">MADS-box domain-containing protein</fullName>
    </recommendedName>
</protein>
<dbReference type="EMBL" id="JACMSC010000001">
    <property type="protein sequence ID" value="KAG6536681.1"/>
    <property type="molecule type" value="Genomic_DNA"/>
</dbReference>
<proteinExistence type="predicted"/>
<dbReference type="FunFam" id="3.40.1810.10:FF:000024">
    <property type="entry name" value="Agamous-like MADS-box protein AGL80"/>
    <property type="match status" value="1"/>
</dbReference>
<evidence type="ECO:0000256" key="5">
    <source>
        <dbReference type="ARBA" id="ARBA00023242"/>
    </source>
</evidence>
<dbReference type="GO" id="GO:0005634">
    <property type="term" value="C:nucleus"/>
    <property type="evidence" value="ECO:0007669"/>
    <property type="project" value="UniProtKB-SubCell"/>
</dbReference>
<dbReference type="InterPro" id="IPR050142">
    <property type="entry name" value="MADS-box/MEF2_TF"/>
</dbReference>
<keyword evidence="5" id="KW-0539">Nucleus</keyword>
<feature type="coiled-coil region" evidence="6">
    <location>
        <begin position="90"/>
        <end position="117"/>
    </location>
</feature>
<keyword evidence="9" id="KW-1185">Reference proteome</keyword>
<keyword evidence="2" id="KW-0805">Transcription regulation</keyword>
<dbReference type="GO" id="GO:0000987">
    <property type="term" value="F:cis-regulatory region sequence-specific DNA binding"/>
    <property type="evidence" value="ECO:0007669"/>
    <property type="project" value="InterPro"/>
</dbReference>
<evidence type="ECO:0000256" key="4">
    <source>
        <dbReference type="ARBA" id="ARBA00023163"/>
    </source>
</evidence>
<evidence type="ECO:0000256" key="2">
    <source>
        <dbReference type="ARBA" id="ARBA00023015"/>
    </source>
</evidence>
<keyword evidence="4" id="KW-0804">Transcription</keyword>
<organism evidence="8 9">
    <name type="scientific">Zingiber officinale</name>
    <name type="common">Ginger</name>
    <name type="synonym">Amomum zingiber</name>
    <dbReference type="NCBI Taxonomy" id="94328"/>
    <lineage>
        <taxon>Eukaryota</taxon>
        <taxon>Viridiplantae</taxon>
        <taxon>Streptophyta</taxon>
        <taxon>Embryophyta</taxon>
        <taxon>Tracheophyta</taxon>
        <taxon>Spermatophyta</taxon>
        <taxon>Magnoliopsida</taxon>
        <taxon>Liliopsida</taxon>
        <taxon>Zingiberales</taxon>
        <taxon>Zingiberaceae</taxon>
        <taxon>Zingiber</taxon>
    </lineage>
</organism>
<comment type="caution">
    <text evidence="8">The sequence shown here is derived from an EMBL/GenBank/DDBJ whole genome shotgun (WGS) entry which is preliminary data.</text>
</comment>
<dbReference type="GO" id="GO:0046983">
    <property type="term" value="F:protein dimerization activity"/>
    <property type="evidence" value="ECO:0007669"/>
    <property type="project" value="InterPro"/>
</dbReference>
<keyword evidence="3" id="KW-0238">DNA-binding</keyword>
<evidence type="ECO:0000256" key="6">
    <source>
        <dbReference type="SAM" id="Coils"/>
    </source>
</evidence>
<gene>
    <name evidence="8" type="ORF">ZIOFF_001741</name>
</gene>
<name>A0A8J5HV95_ZINOF</name>
<feature type="domain" description="MADS-box" evidence="7">
    <location>
        <begin position="1"/>
        <end position="49"/>
    </location>
</feature>
<evidence type="ECO:0000313" key="9">
    <source>
        <dbReference type="Proteomes" id="UP000734854"/>
    </source>
</evidence>